<reference evidence="1 2" key="1">
    <citation type="journal article" date="2009" name="Science">
        <title>Green evolution and dynamic adaptations revealed by genomes of the marine picoeukaryotes Micromonas.</title>
        <authorList>
            <person name="Worden A.Z."/>
            <person name="Lee J.H."/>
            <person name="Mock T."/>
            <person name="Rouze P."/>
            <person name="Simmons M.P."/>
            <person name="Aerts A.L."/>
            <person name="Allen A.E."/>
            <person name="Cuvelier M.L."/>
            <person name="Derelle E."/>
            <person name="Everett M.V."/>
            <person name="Foulon E."/>
            <person name="Grimwood J."/>
            <person name="Gundlach H."/>
            <person name="Henrissat B."/>
            <person name="Napoli C."/>
            <person name="McDonald S.M."/>
            <person name="Parker M.S."/>
            <person name="Rombauts S."/>
            <person name="Salamov A."/>
            <person name="Von Dassow P."/>
            <person name="Badger J.H."/>
            <person name="Coutinho P.M."/>
            <person name="Demir E."/>
            <person name="Dubchak I."/>
            <person name="Gentemann C."/>
            <person name="Eikrem W."/>
            <person name="Gready J.E."/>
            <person name="John U."/>
            <person name="Lanier W."/>
            <person name="Lindquist E.A."/>
            <person name="Lucas S."/>
            <person name="Mayer K.F."/>
            <person name="Moreau H."/>
            <person name="Not F."/>
            <person name="Otillar R."/>
            <person name="Panaud O."/>
            <person name="Pangilinan J."/>
            <person name="Paulsen I."/>
            <person name="Piegu B."/>
            <person name="Poliakov A."/>
            <person name="Robbens S."/>
            <person name="Schmutz J."/>
            <person name="Toulza E."/>
            <person name="Wyss T."/>
            <person name="Zelensky A."/>
            <person name="Zhou K."/>
            <person name="Armbrust E.V."/>
            <person name="Bhattacharya D."/>
            <person name="Goodenough U.W."/>
            <person name="Van de Peer Y."/>
            <person name="Grigoriev I.V."/>
        </authorList>
    </citation>
    <scope>NUCLEOTIDE SEQUENCE [LARGE SCALE GENOMIC DNA]</scope>
    <source>
        <strain evidence="1 2">CCMP1545</strain>
    </source>
</reference>
<gene>
    <name evidence="1" type="ORF">MICPUCDRAFT_64662</name>
</gene>
<keyword evidence="2" id="KW-1185">Reference proteome</keyword>
<accession>C1MKW2</accession>
<dbReference type="EMBL" id="GG663736">
    <property type="protein sequence ID" value="EEH59441.1"/>
    <property type="molecule type" value="Genomic_DNA"/>
</dbReference>
<evidence type="ECO:0000313" key="1">
    <source>
        <dbReference type="EMBL" id="EEH59441.1"/>
    </source>
</evidence>
<dbReference type="KEGG" id="mpp:MICPUCDRAFT_64662"/>
<organism evidence="2">
    <name type="scientific">Micromonas pusilla (strain CCMP1545)</name>
    <name type="common">Picoplanktonic green alga</name>
    <dbReference type="NCBI Taxonomy" id="564608"/>
    <lineage>
        <taxon>Eukaryota</taxon>
        <taxon>Viridiplantae</taxon>
        <taxon>Chlorophyta</taxon>
        <taxon>Mamiellophyceae</taxon>
        <taxon>Mamiellales</taxon>
        <taxon>Mamiellaceae</taxon>
        <taxon>Micromonas</taxon>
    </lineage>
</organism>
<proteinExistence type="predicted"/>
<evidence type="ECO:0000313" key="2">
    <source>
        <dbReference type="Proteomes" id="UP000001876"/>
    </source>
</evidence>
<protein>
    <submittedName>
        <fullName evidence="1">Predicted protein</fullName>
    </submittedName>
</protein>
<dbReference type="AlphaFoldDB" id="C1MKW2"/>
<dbReference type="Proteomes" id="UP000001876">
    <property type="component" value="Unassembled WGS sequence"/>
</dbReference>
<dbReference type="RefSeq" id="XP_003056065.1">
    <property type="nucleotide sequence ID" value="XM_003056019.1"/>
</dbReference>
<sequence>MQANAREFENKREKILLTHKQLNILKLENIYNSSGRPPYGSYLPAQWHTVIQKAVAMSGTASLALRLR</sequence>
<dbReference type="GeneID" id="9681369"/>
<name>C1MKW2_MICPC</name>